<evidence type="ECO:0000256" key="1">
    <source>
        <dbReference type="SAM" id="MobiDB-lite"/>
    </source>
</evidence>
<protein>
    <submittedName>
        <fullName evidence="2">Uncharacterized protein</fullName>
    </submittedName>
</protein>
<feature type="region of interest" description="Disordered" evidence="1">
    <location>
        <begin position="69"/>
        <end position="93"/>
    </location>
</feature>
<evidence type="ECO:0000313" key="3">
    <source>
        <dbReference type="Proteomes" id="UP001295684"/>
    </source>
</evidence>
<proteinExistence type="predicted"/>
<dbReference type="AlphaFoldDB" id="A0AAD1XI96"/>
<reference evidence="2" key="1">
    <citation type="submission" date="2023-07" db="EMBL/GenBank/DDBJ databases">
        <authorList>
            <consortium name="AG Swart"/>
            <person name="Singh M."/>
            <person name="Singh A."/>
            <person name="Seah K."/>
            <person name="Emmerich C."/>
        </authorList>
    </citation>
    <scope>NUCLEOTIDE SEQUENCE</scope>
    <source>
        <strain evidence="2">DP1</strain>
    </source>
</reference>
<gene>
    <name evidence="2" type="ORF">ECRASSUSDP1_LOCUS14552</name>
</gene>
<accession>A0AAD1XI96</accession>
<keyword evidence="3" id="KW-1185">Reference proteome</keyword>
<comment type="caution">
    <text evidence="2">The sequence shown here is derived from an EMBL/GenBank/DDBJ whole genome shotgun (WGS) entry which is preliminary data.</text>
</comment>
<sequence>MLNYSKLLDLCSLIQSPKKTNTQNFMTKIPSRGFQTSWNFSPKTNKNMIPKYHPTIQTHLKKPIKSLNATSDPSKIKFNPISPKSPSNTSQNYQKLINKVSGNSKKREISNRITKAITQITHVKIFD</sequence>
<organism evidence="2 3">
    <name type="scientific">Euplotes crassus</name>
    <dbReference type="NCBI Taxonomy" id="5936"/>
    <lineage>
        <taxon>Eukaryota</taxon>
        <taxon>Sar</taxon>
        <taxon>Alveolata</taxon>
        <taxon>Ciliophora</taxon>
        <taxon>Intramacronucleata</taxon>
        <taxon>Spirotrichea</taxon>
        <taxon>Hypotrichia</taxon>
        <taxon>Euplotida</taxon>
        <taxon>Euplotidae</taxon>
        <taxon>Moneuplotes</taxon>
    </lineage>
</organism>
<feature type="compositionally biased region" description="Polar residues" evidence="1">
    <location>
        <begin position="82"/>
        <end position="93"/>
    </location>
</feature>
<dbReference type="Proteomes" id="UP001295684">
    <property type="component" value="Unassembled WGS sequence"/>
</dbReference>
<name>A0AAD1XI96_EUPCR</name>
<evidence type="ECO:0000313" key="2">
    <source>
        <dbReference type="EMBL" id="CAI2373212.1"/>
    </source>
</evidence>
<dbReference type="EMBL" id="CAMPGE010014546">
    <property type="protein sequence ID" value="CAI2373212.1"/>
    <property type="molecule type" value="Genomic_DNA"/>
</dbReference>